<dbReference type="InterPro" id="IPR050266">
    <property type="entry name" value="AB_hydrolase_sf"/>
</dbReference>
<accession>A0AAU9CT90</accession>
<dbReference type="InterPro" id="IPR029058">
    <property type="entry name" value="AB_hydrolase_fold"/>
</dbReference>
<evidence type="ECO:0000313" key="3">
    <source>
        <dbReference type="EMBL" id="BDD08602.1"/>
    </source>
</evidence>
<protein>
    <recommendedName>
        <fullName evidence="2">Serine aminopeptidase S33 domain-containing protein</fullName>
    </recommendedName>
</protein>
<name>A0AAU9CT90_9BACT</name>
<dbReference type="RefSeq" id="WP_338393849.1">
    <property type="nucleotide sequence ID" value="NZ_AP025314.1"/>
</dbReference>
<organism evidence="3 4">
    <name type="scientific">Fulvitalea axinellae</name>
    <dbReference type="NCBI Taxonomy" id="1182444"/>
    <lineage>
        <taxon>Bacteria</taxon>
        <taxon>Pseudomonadati</taxon>
        <taxon>Bacteroidota</taxon>
        <taxon>Cytophagia</taxon>
        <taxon>Cytophagales</taxon>
        <taxon>Persicobacteraceae</taxon>
        <taxon>Fulvitalea</taxon>
    </lineage>
</organism>
<evidence type="ECO:0000259" key="2">
    <source>
        <dbReference type="Pfam" id="PF12146"/>
    </source>
</evidence>
<feature type="domain" description="Serine aminopeptidase S33" evidence="2">
    <location>
        <begin position="144"/>
        <end position="284"/>
    </location>
</feature>
<dbReference type="EMBL" id="AP025314">
    <property type="protein sequence ID" value="BDD08602.1"/>
    <property type="molecule type" value="Genomic_DNA"/>
</dbReference>
<reference evidence="3 4" key="1">
    <citation type="submission" date="2021-12" db="EMBL/GenBank/DDBJ databases">
        <title>Genome sequencing of bacteria with rrn-lacking chromosome and rrn-plasmid.</title>
        <authorList>
            <person name="Anda M."/>
            <person name="Iwasaki W."/>
        </authorList>
    </citation>
    <scope>NUCLEOTIDE SEQUENCE [LARGE SCALE GENOMIC DNA]</scope>
    <source>
        <strain evidence="3 4">DSM 100852</strain>
    </source>
</reference>
<dbReference type="Pfam" id="PF12146">
    <property type="entry name" value="Hydrolase_4"/>
    <property type="match status" value="1"/>
</dbReference>
<dbReference type="AlphaFoldDB" id="A0AAU9CT90"/>
<dbReference type="Gene3D" id="3.40.50.1820">
    <property type="entry name" value="alpha/beta hydrolase"/>
    <property type="match status" value="1"/>
</dbReference>
<dbReference type="KEGG" id="fax:FUAX_10340"/>
<keyword evidence="1" id="KW-0378">Hydrolase</keyword>
<proteinExistence type="predicted"/>
<sequence>MKMLIWTGAILVTLVVVFLLGPKPPTPTFDASLPLIQANSLAELEKSITASEAKFHIKPENESRITWANDTAKTQTEYAVIYLHGFSASPKEGDPIDIEFARHYGANLYRPRLSEHGLVSDSPLENLTPDGYIASATEALAIGKKLGKKVILMGCSTGCTLALYLASQHPEDVQALILYSPNIDLYDGTSALLPMPWGEKLASAVIGGSYYTPNVVGDEAKYWYGKYHIKGLVALKQLVNGTMTDETFKKIKQPVFVGYYYKDEQRQDNTVSVKRIEEMFDAISTPDGLKTKKAFPNAGVHAIVSRFTSGSVPEIKAETDKFAREILKMKPGN</sequence>
<keyword evidence="4" id="KW-1185">Reference proteome</keyword>
<gene>
    <name evidence="3" type="ORF">FUAX_10340</name>
</gene>
<evidence type="ECO:0000313" key="4">
    <source>
        <dbReference type="Proteomes" id="UP001348817"/>
    </source>
</evidence>
<dbReference type="SUPFAM" id="SSF53474">
    <property type="entry name" value="alpha/beta-Hydrolases"/>
    <property type="match status" value="1"/>
</dbReference>
<dbReference type="Proteomes" id="UP001348817">
    <property type="component" value="Chromosome"/>
</dbReference>
<dbReference type="PANTHER" id="PTHR43798">
    <property type="entry name" value="MONOACYLGLYCEROL LIPASE"/>
    <property type="match status" value="1"/>
</dbReference>
<dbReference type="GO" id="GO:0016787">
    <property type="term" value="F:hydrolase activity"/>
    <property type="evidence" value="ECO:0007669"/>
    <property type="project" value="UniProtKB-KW"/>
</dbReference>
<dbReference type="InterPro" id="IPR022742">
    <property type="entry name" value="Hydrolase_4"/>
</dbReference>
<dbReference type="GO" id="GO:0016020">
    <property type="term" value="C:membrane"/>
    <property type="evidence" value="ECO:0007669"/>
    <property type="project" value="TreeGrafter"/>
</dbReference>
<evidence type="ECO:0000256" key="1">
    <source>
        <dbReference type="ARBA" id="ARBA00022801"/>
    </source>
</evidence>
<dbReference type="PANTHER" id="PTHR43798:SF31">
    <property type="entry name" value="AB HYDROLASE SUPERFAMILY PROTEIN YCLE"/>
    <property type="match status" value="1"/>
</dbReference>